<dbReference type="SUPFAM" id="SSF50784">
    <property type="entry name" value="Transcription factor IIA (TFIIA), beta-barrel domain"/>
    <property type="match status" value="1"/>
</dbReference>
<keyword evidence="6 8" id="KW-0539">Nucleus</keyword>
<proteinExistence type="inferred from homology"/>
<comment type="similarity">
    <text evidence="2 8">Belongs to the TFIIA subunit 2 family.</text>
</comment>
<evidence type="ECO:0000313" key="12">
    <source>
        <dbReference type="Proteomes" id="UP000192639"/>
    </source>
</evidence>
<feature type="domain" description="Transcription initiation factor IIA gamma subunit N-terminal" evidence="9">
    <location>
        <begin position="1"/>
        <end position="44"/>
    </location>
</feature>
<dbReference type="InterPro" id="IPR009088">
    <property type="entry name" value="TFIIA_b-brl"/>
</dbReference>
<dbReference type="Proteomes" id="UP000192639">
    <property type="component" value="Unassembled WGS sequence"/>
</dbReference>
<evidence type="ECO:0000256" key="8">
    <source>
        <dbReference type="PIRNR" id="PIRNR009415"/>
    </source>
</evidence>
<dbReference type="InterPro" id="IPR003194">
    <property type="entry name" value="TFIIA_gsu"/>
</dbReference>
<dbReference type="EMBL" id="LWDP01000008">
    <property type="protein sequence ID" value="ORD94842.1"/>
    <property type="molecule type" value="Genomic_DNA"/>
</dbReference>
<comment type="subcellular location">
    <subcellularLocation>
        <location evidence="1 8">Nucleus</location>
    </subcellularLocation>
</comment>
<feature type="domain" description="Transcription initiation factor IIA gamma subunit C-terminal" evidence="10">
    <location>
        <begin position="57"/>
        <end position="98"/>
    </location>
</feature>
<dbReference type="Gene3D" id="2.30.18.10">
    <property type="entry name" value="Transcription factor IIA (TFIIA), beta-barrel domain"/>
    <property type="match status" value="1"/>
</dbReference>
<dbReference type="VEuPathDB" id="MicrosporidiaDB:ECANGB1_2557"/>
<dbReference type="Pfam" id="PF02751">
    <property type="entry name" value="TFIIA_gamma_C"/>
    <property type="match status" value="1"/>
</dbReference>
<dbReference type="PANTHER" id="PTHR10966">
    <property type="entry name" value="TRANSCRIPTION INITIATION FACTOR IIA SUBUNIT 2"/>
    <property type="match status" value="1"/>
</dbReference>
<dbReference type="SUPFAM" id="SSF47396">
    <property type="entry name" value="Transcription factor IIA (TFIIA), alpha-helical domain"/>
    <property type="match status" value="1"/>
</dbReference>
<evidence type="ECO:0000256" key="2">
    <source>
        <dbReference type="ARBA" id="ARBA00007675"/>
    </source>
</evidence>
<protein>
    <recommendedName>
        <fullName evidence="3 8">Transcription initiation factor IIA subunit 2</fullName>
    </recommendedName>
</protein>
<evidence type="ECO:0000313" key="11">
    <source>
        <dbReference type="EMBL" id="ORD94842.1"/>
    </source>
</evidence>
<evidence type="ECO:0000256" key="5">
    <source>
        <dbReference type="ARBA" id="ARBA00023163"/>
    </source>
</evidence>
<dbReference type="AlphaFoldDB" id="A0A1Y1S8Q4"/>
<reference evidence="11 12" key="1">
    <citation type="journal article" date="2017" name="Environ. Microbiol.">
        <title>Decay of the glycolytic pathway and adaptation to intranuclear parasitism within Enterocytozoonidae microsporidia.</title>
        <authorList>
            <person name="Wiredu Boakye D."/>
            <person name="Jaroenlak P."/>
            <person name="Prachumwat A."/>
            <person name="Williams T.A."/>
            <person name="Bateman K.S."/>
            <person name="Itsathitphaisarn O."/>
            <person name="Sritunyalucksana K."/>
            <person name="Paszkiewicz K.H."/>
            <person name="Moore K.A."/>
            <person name="Stentiford G.D."/>
            <person name="Williams B.A."/>
        </authorList>
    </citation>
    <scope>NUCLEOTIDE SEQUENCE [LARGE SCALE GENOMIC DNA]</scope>
    <source>
        <strain evidence="11 12">GB1</strain>
    </source>
</reference>
<dbReference type="CDD" id="cd10014">
    <property type="entry name" value="TFIIA_gamma_C"/>
    <property type="match status" value="1"/>
</dbReference>
<dbReference type="Pfam" id="PF02268">
    <property type="entry name" value="TFIIA_gamma_N"/>
    <property type="match status" value="1"/>
</dbReference>
<keyword evidence="5 8" id="KW-0804">Transcription</keyword>
<dbReference type="InterPro" id="IPR015871">
    <property type="entry name" value="TFIIA_gsu_C"/>
</dbReference>
<evidence type="ECO:0000256" key="6">
    <source>
        <dbReference type="ARBA" id="ARBA00023242"/>
    </source>
</evidence>
<evidence type="ECO:0000256" key="3">
    <source>
        <dbReference type="ARBA" id="ARBA00019928"/>
    </source>
</evidence>
<sequence length="113" mass="13061">MYELYRTTVVGRAMMDSIDEKVRNNVLTPEQGILIAQKFDEIIPRIFERVTNTIGFKGKIVSYNFVDGVWKFLCKDLMLNVNNTYYNIPYTRIVACDADTSADGGRRKRRIGK</sequence>
<dbReference type="InterPro" id="IPR015872">
    <property type="entry name" value="TFIIA_gsu_N"/>
</dbReference>
<organism evidence="11 12">
    <name type="scientific">Enterospora canceri</name>
    <dbReference type="NCBI Taxonomy" id="1081671"/>
    <lineage>
        <taxon>Eukaryota</taxon>
        <taxon>Fungi</taxon>
        <taxon>Fungi incertae sedis</taxon>
        <taxon>Microsporidia</taxon>
        <taxon>Enterocytozoonidae</taxon>
        <taxon>Enterospora</taxon>
    </lineage>
</organism>
<evidence type="ECO:0000256" key="7">
    <source>
        <dbReference type="ARBA" id="ARBA00024733"/>
    </source>
</evidence>
<name>A0A1Y1S8Q4_9MICR</name>
<dbReference type="GO" id="GO:0005672">
    <property type="term" value="C:transcription factor TFIIA complex"/>
    <property type="evidence" value="ECO:0007669"/>
    <property type="project" value="InterPro"/>
</dbReference>
<dbReference type="GO" id="GO:0006367">
    <property type="term" value="P:transcription initiation at RNA polymerase II promoter"/>
    <property type="evidence" value="ECO:0007669"/>
    <property type="project" value="InterPro"/>
</dbReference>
<keyword evidence="4 8" id="KW-0805">Transcription regulation</keyword>
<dbReference type="PIRSF" id="PIRSF009415">
    <property type="entry name" value="Hum_TFIIA_gamma"/>
    <property type="match status" value="1"/>
</dbReference>
<comment type="function">
    <text evidence="7">TFIIA is a component of the transcription machinery of RNA polymerase II and plays an important role in transcriptional activation. TFIIA in a complex with TBP mediates transcriptional activity.</text>
</comment>
<evidence type="ECO:0000256" key="4">
    <source>
        <dbReference type="ARBA" id="ARBA00023015"/>
    </source>
</evidence>
<dbReference type="OrthoDB" id="586585at2759"/>
<comment type="caution">
    <text evidence="11">The sequence shown here is derived from an EMBL/GenBank/DDBJ whole genome shotgun (WGS) entry which is preliminary data.</text>
</comment>
<keyword evidence="12" id="KW-1185">Reference proteome</keyword>
<accession>A0A1Y1S8Q4</accession>
<dbReference type="InterPro" id="IPR009083">
    <property type="entry name" value="TFIIA_a-hlx"/>
</dbReference>
<dbReference type="Gene3D" id="1.10.287.190">
    <property type="entry name" value="Transcription factor IIA gamma subunit, alpha-helical domain"/>
    <property type="match status" value="1"/>
</dbReference>
<evidence type="ECO:0000259" key="9">
    <source>
        <dbReference type="Pfam" id="PF02268"/>
    </source>
</evidence>
<evidence type="ECO:0000256" key="1">
    <source>
        <dbReference type="ARBA" id="ARBA00004123"/>
    </source>
</evidence>
<evidence type="ECO:0000259" key="10">
    <source>
        <dbReference type="Pfam" id="PF02751"/>
    </source>
</evidence>
<gene>
    <name evidence="11" type="ORF">ECANGB1_2557</name>
</gene>